<dbReference type="Proteomes" id="UP000244093">
    <property type="component" value="Unassembled WGS sequence"/>
</dbReference>
<dbReference type="SUPFAM" id="SSF160240">
    <property type="entry name" value="Cation efflux protein cytoplasmic domain-like"/>
    <property type="match status" value="1"/>
</dbReference>
<evidence type="ECO:0000313" key="3">
    <source>
        <dbReference type="Proteomes" id="UP000244093"/>
    </source>
</evidence>
<dbReference type="InterPro" id="IPR036837">
    <property type="entry name" value="Cation_efflux_CTD_sf"/>
</dbReference>
<dbReference type="EMBL" id="NBVN01000004">
    <property type="protein sequence ID" value="PUA32523.1"/>
    <property type="molecule type" value="Genomic_DNA"/>
</dbReference>
<reference evidence="2 3" key="1">
    <citation type="journal article" date="2018" name="Syst. Appl. Microbiol.">
        <title>A new symbiotic nanoarchaeote (Candidatus Nanoclepta minutus) and its host (Zestosphaera tikiterensis gen. nov., sp. nov.) from a New Zealand hot spring.</title>
        <authorList>
            <person name="St John E."/>
            <person name="Liu Y."/>
            <person name="Podar M."/>
            <person name="Stott M.B."/>
            <person name="Meneghin J."/>
            <person name="Chen Z."/>
            <person name="Lagutin K."/>
            <person name="Mitchell K."/>
            <person name="Reysenbach A.L."/>
        </authorList>
    </citation>
    <scope>NUCLEOTIDE SEQUENCE [LARGE SCALE GENOMIC DNA]</scope>
    <source>
        <strain evidence="2">NZ3</strain>
    </source>
</reference>
<feature type="domain" description="Cation efflux protein cytoplasmic" evidence="1">
    <location>
        <begin position="10"/>
        <end position="72"/>
    </location>
</feature>
<gene>
    <name evidence="2" type="ORF">B7O98_07685</name>
</gene>
<accession>A0A2R7Y4W7</accession>
<organism evidence="2 3">
    <name type="scientific">Zestosphaera tikiterensis</name>
    <dbReference type="NCBI Taxonomy" id="1973259"/>
    <lineage>
        <taxon>Archaea</taxon>
        <taxon>Thermoproteota</taxon>
        <taxon>Thermoprotei</taxon>
        <taxon>Desulfurococcales</taxon>
        <taxon>Desulfurococcaceae</taxon>
        <taxon>Zestosphaera</taxon>
    </lineage>
</organism>
<dbReference type="InterPro" id="IPR027470">
    <property type="entry name" value="Cation_efflux_CTD"/>
</dbReference>
<evidence type="ECO:0000259" key="1">
    <source>
        <dbReference type="Pfam" id="PF16916"/>
    </source>
</evidence>
<dbReference type="Gene3D" id="3.30.70.1350">
    <property type="entry name" value="Cation efflux protein, cytoplasmic domain"/>
    <property type="match status" value="1"/>
</dbReference>
<sequence>MESIAGSGVDPEIKYRIIEKLNRLGGIEVGNVDVRKVGSFYVVSITVSLDPNTTLLKIHRLRKKIISLCREVSELIYHVDVVFLPKKTWVRSRSSGFTVK</sequence>
<comment type="caution">
    <text evidence="2">The sequence shown here is derived from an EMBL/GenBank/DDBJ whole genome shotgun (WGS) entry which is preliminary data.</text>
</comment>
<dbReference type="Pfam" id="PF16916">
    <property type="entry name" value="ZT_dimer"/>
    <property type="match status" value="1"/>
</dbReference>
<evidence type="ECO:0000313" key="2">
    <source>
        <dbReference type="EMBL" id="PUA32523.1"/>
    </source>
</evidence>
<dbReference type="AlphaFoldDB" id="A0A2R7Y4W7"/>
<proteinExistence type="predicted"/>
<name>A0A2R7Y4W7_9CREN</name>
<protein>
    <recommendedName>
        <fullName evidence="1">Cation efflux protein cytoplasmic domain-containing protein</fullName>
    </recommendedName>
</protein>